<comment type="caution">
    <text evidence="1">The sequence shown here is derived from an EMBL/GenBank/DDBJ whole genome shotgun (WGS) entry which is preliminary data.</text>
</comment>
<accession>A0A8T4C663</accession>
<gene>
    <name evidence="1" type="ORF">FJY86_01475</name>
</gene>
<evidence type="ECO:0000313" key="1">
    <source>
        <dbReference type="EMBL" id="MBM3281996.1"/>
    </source>
</evidence>
<dbReference type="AlphaFoldDB" id="A0A8T4C663"/>
<dbReference type="EMBL" id="VGJJ01000006">
    <property type="protein sequence ID" value="MBM3281996.1"/>
    <property type="molecule type" value="Genomic_DNA"/>
</dbReference>
<reference evidence="1" key="1">
    <citation type="submission" date="2019-03" db="EMBL/GenBank/DDBJ databases">
        <title>Lake Tanganyika Metagenome-Assembled Genomes (MAGs).</title>
        <authorList>
            <person name="Tran P."/>
        </authorList>
    </citation>
    <scope>NUCLEOTIDE SEQUENCE</scope>
    <source>
        <strain evidence="1">M_DeepCast_50m_m2_156</strain>
    </source>
</reference>
<organism evidence="1 2">
    <name type="scientific">Candidatus Iainarchaeum sp</name>
    <dbReference type="NCBI Taxonomy" id="3101447"/>
    <lineage>
        <taxon>Archaea</taxon>
        <taxon>Candidatus Iainarchaeota</taxon>
        <taxon>Candidatus Iainarchaeia</taxon>
        <taxon>Candidatus Iainarchaeales</taxon>
        <taxon>Candidatus Iainarchaeaceae</taxon>
        <taxon>Candidatus Iainarchaeum</taxon>
    </lineage>
</organism>
<proteinExistence type="predicted"/>
<evidence type="ECO:0000313" key="2">
    <source>
        <dbReference type="Proteomes" id="UP000774699"/>
    </source>
</evidence>
<dbReference type="Proteomes" id="UP000774699">
    <property type="component" value="Unassembled WGS sequence"/>
</dbReference>
<protein>
    <submittedName>
        <fullName evidence="1">Uncharacterized protein</fullName>
    </submittedName>
</protein>
<name>A0A8T4C663_9ARCH</name>
<sequence>MSRTALTALRKHATPVEFARRFLLPTVKRGKVPAVKNWPAQTAIPARINKPYDPIIFANQNDPSHVFFLNILLRGNAREPRMRLLHHTRGINISQEDWNAAHHAIGVEPNEEGELALRHEHINPKWEKRVEYFRGKKRIIYYLPPKLFEEIIQHAYADKTIQQFETALLLLNHEITATAFTRRTGIVSNKELVNQFINMVDEKKPFLRRLMSAPTPEKATEELVKKFGISKRFATLLGKRVIELKYNERMKTAWQEMLRKINAR</sequence>